<feature type="compositionally biased region" description="Low complexity" evidence="1">
    <location>
        <begin position="443"/>
        <end position="454"/>
    </location>
</feature>
<protein>
    <submittedName>
        <fullName evidence="2">LAME_0B01706g1_1</fullName>
    </submittedName>
</protein>
<dbReference type="Proteomes" id="UP000191144">
    <property type="component" value="Chromosome B"/>
</dbReference>
<feature type="region of interest" description="Disordered" evidence="1">
    <location>
        <begin position="679"/>
        <end position="713"/>
    </location>
</feature>
<feature type="compositionally biased region" description="Polar residues" evidence="1">
    <location>
        <begin position="500"/>
        <end position="511"/>
    </location>
</feature>
<feature type="compositionally biased region" description="Low complexity" evidence="1">
    <location>
        <begin position="636"/>
        <end position="648"/>
    </location>
</feature>
<name>A0A1G4ITW1_9SACH</name>
<organism evidence="2 3">
    <name type="scientific">Lachancea meyersii CBS 8951</name>
    <dbReference type="NCBI Taxonomy" id="1266667"/>
    <lineage>
        <taxon>Eukaryota</taxon>
        <taxon>Fungi</taxon>
        <taxon>Dikarya</taxon>
        <taxon>Ascomycota</taxon>
        <taxon>Saccharomycotina</taxon>
        <taxon>Saccharomycetes</taxon>
        <taxon>Saccharomycetales</taxon>
        <taxon>Saccharomycetaceae</taxon>
        <taxon>Lachancea</taxon>
    </lineage>
</organism>
<dbReference type="GO" id="GO:0019888">
    <property type="term" value="F:protein phosphatase regulator activity"/>
    <property type="evidence" value="ECO:0007669"/>
    <property type="project" value="InterPro"/>
</dbReference>
<dbReference type="GO" id="GO:0005737">
    <property type="term" value="C:cytoplasm"/>
    <property type="evidence" value="ECO:0007669"/>
    <property type="project" value="InterPro"/>
</dbReference>
<dbReference type="InterPro" id="IPR026241">
    <property type="entry name" value="GIP4"/>
</dbReference>
<feature type="region of interest" description="Disordered" evidence="1">
    <location>
        <begin position="429"/>
        <end position="567"/>
    </location>
</feature>
<feature type="compositionally biased region" description="Low complexity" evidence="1">
    <location>
        <begin position="681"/>
        <end position="696"/>
    </location>
</feature>
<evidence type="ECO:0000313" key="3">
    <source>
        <dbReference type="Proteomes" id="UP000191144"/>
    </source>
</evidence>
<feature type="region of interest" description="Disordered" evidence="1">
    <location>
        <begin position="615"/>
        <end position="659"/>
    </location>
</feature>
<evidence type="ECO:0000313" key="2">
    <source>
        <dbReference type="EMBL" id="SCU80125.1"/>
    </source>
</evidence>
<accession>A0A1G4ITW1</accession>
<gene>
    <name evidence="2" type="ORF">LAME_0B01706G</name>
</gene>
<dbReference type="EMBL" id="LT598478">
    <property type="protein sequence ID" value="SCU80125.1"/>
    <property type="molecule type" value="Genomic_DNA"/>
</dbReference>
<dbReference type="PRINTS" id="PR02082">
    <property type="entry name" value="GLC7IP4"/>
</dbReference>
<dbReference type="GO" id="GO:0008157">
    <property type="term" value="F:protein phosphatase 1 binding"/>
    <property type="evidence" value="ECO:0007669"/>
    <property type="project" value="InterPro"/>
</dbReference>
<feature type="compositionally biased region" description="Low complexity" evidence="1">
    <location>
        <begin position="474"/>
        <end position="490"/>
    </location>
</feature>
<feature type="compositionally biased region" description="Polar residues" evidence="1">
    <location>
        <begin position="457"/>
        <end position="473"/>
    </location>
</feature>
<proteinExistence type="predicted"/>
<dbReference type="OrthoDB" id="3973067at2759"/>
<sequence length="823" mass="91425">MYIKAATSASNSTPRGTGFLDHYDVKLIKCRAVALRLQEFLRILKILNSTAKRRSEARFIIPLTNYILALYGAPTLNISEHLHKKVLAISEFKNVPVPDSIPAYDPGLLDIRIELAAVESDRENFKKNVYNAGLQGKILETAIKVTMIALQLAERNCGDSMTERNVKRLPDISGRPSELDETTFDELIQPAEVAMALDLAVLIKNFDTDTSDVSFEKLNLQVLTKFKDHMNGKVLRPIKSYHTSLFRFSKASSISQAKIIMNLPHWQYTMHRIYALLLRILYILTITKAFLRQIYVPNKQVLEAYKTRLRSANVYEFQELLQNLERICLDESDLDPLVESANLYGQSGSVFGVQPTNISQCFENDITPAIRKLRFYFQIMETWILTWRAIQENKSAAEKLEGLSESELSKLLEERMTNDKLEYIVRKNNESAAKSETEQSLSMKTPTKPTPMKTIFKRSSLQRSSLSPIASETSSSGSPPSRGLSRSPSLKNKKPPANKVSRNGSNVSSPLVSRRGSIAENEGATTNKRTTRPKPSTGAKLGDSSTDAASKVSGRRRSASLQSSVQSPVDANHIALPADYQRSNSLQASASFNQRMIRNTFAQVSGNLMGSSYASQLAPPAESPSPVQKSVKMLRSASASPPSGNSSPSKKKSTNHDCDELPNIESLIFDEEKLALVSKPNSNSSSTVSTESQQTEIVADGGEGEDLPEDSENHGADAALDVSVKKVRFTGVPPISVNEDPRPKRRGWYKKPAVLHYPPPPPQFAIQKYTLRQEGAAFHNSIRERDFDSNGPTQKRSSVIMQTDMTGTTGHKLASKWRDKLIR</sequence>
<reference evidence="3" key="1">
    <citation type="submission" date="2016-03" db="EMBL/GenBank/DDBJ databases">
        <authorList>
            <person name="Devillers Hugo."/>
        </authorList>
    </citation>
    <scope>NUCLEOTIDE SEQUENCE [LARGE SCALE GENOMIC DNA]</scope>
</reference>
<evidence type="ECO:0000256" key="1">
    <source>
        <dbReference type="SAM" id="MobiDB-lite"/>
    </source>
</evidence>
<dbReference type="AlphaFoldDB" id="A0A1G4ITW1"/>
<keyword evidence="3" id="KW-1185">Reference proteome</keyword>